<dbReference type="Proteomes" id="UP000235346">
    <property type="component" value="Unassembled WGS sequence"/>
</dbReference>
<sequence length="621" mass="66151">MSYTPTAEDLAYILASDGERFSAHDRRLLENEIGKAFQRRSDNGASNMENSVMGTWANRWVEQGGNGGQPLARSPLPPEPGSGPTLDPDFAAACVECQSNEPCCLISGSISDSTDSTRKVTWPPAMAESDEQGTAATTLLVVAKEVEGMHLLSKVQVEWEGQRCQAGHYDRPRMETTGLTNGRSRIEEQQVEVATGYQQALNTSLALRNYVPENVLHALFAMDAVLAIASAVKGRQGASFTPFQCLSDASMGVPCRVIPLPYAKLDGKLELATRIGFTTAGVSASAEAKGTLTGQYGSYELTAEGSAGGSANTGQAIDSGSEAPGLVGTMASIIGKMDHYVSVGNRQRQELDRTQFASGIQLSKSLTFEPKGFELTAVTGTPDLKLVVSSLESTLSIGVSGKLDFIDALAITFSGPGANAIREARARMAAGEHVTGKLDAYLEMAATGSLRHTIDSGASITIPANGNLEAAYAGIQQLFGGELKINGKAEIAIEIAAKMWVFSAKAGASGSLHTAWIWAMRMHEGERQRRYEFEGVVLTLTAYTEVRVRNDDDDNVKQAGPELNGEFGGQIQAGDLFEQVGRHIGSSQTAAERMAQARPDASASGTNYSIWSPEVIEWQAY</sequence>
<protein>
    <submittedName>
        <fullName evidence="2">Uncharacterized protein</fullName>
    </submittedName>
</protein>
<keyword evidence="3" id="KW-1185">Reference proteome</keyword>
<name>A0A2N7TW09_9GAMM</name>
<reference evidence="2 3" key="1">
    <citation type="submission" date="2018-01" db="EMBL/GenBank/DDBJ databases">
        <title>Halomonas endophytica sp. nov., isolated from storage liquid in the stems of Populus euphratica.</title>
        <authorList>
            <person name="Chen C."/>
        </authorList>
    </citation>
    <scope>NUCLEOTIDE SEQUENCE [LARGE SCALE GENOMIC DNA]</scope>
    <source>
        <strain evidence="2 3">DSM 26881</strain>
    </source>
</reference>
<evidence type="ECO:0000313" key="3">
    <source>
        <dbReference type="Proteomes" id="UP000235346"/>
    </source>
</evidence>
<dbReference type="AlphaFoldDB" id="A0A2N7TW09"/>
<dbReference type="EMBL" id="PNRE01000002">
    <property type="protein sequence ID" value="PMR72358.1"/>
    <property type="molecule type" value="Genomic_DNA"/>
</dbReference>
<evidence type="ECO:0000313" key="2">
    <source>
        <dbReference type="EMBL" id="PMR72358.1"/>
    </source>
</evidence>
<accession>A0A2N7TW09</accession>
<organism evidence="2 3">
    <name type="scientific">Halomonas heilongjiangensis</name>
    <dbReference type="NCBI Taxonomy" id="1387883"/>
    <lineage>
        <taxon>Bacteria</taxon>
        <taxon>Pseudomonadati</taxon>
        <taxon>Pseudomonadota</taxon>
        <taxon>Gammaproteobacteria</taxon>
        <taxon>Oceanospirillales</taxon>
        <taxon>Halomonadaceae</taxon>
        <taxon>Halomonas</taxon>
    </lineage>
</organism>
<comment type="caution">
    <text evidence="2">The sequence shown here is derived from an EMBL/GenBank/DDBJ whole genome shotgun (WGS) entry which is preliminary data.</text>
</comment>
<dbReference type="OrthoDB" id="6127758at2"/>
<proteinExistence type="predicted"/>
<gene>
    <name evidence="2" type="ORF">C1H66_00325</name>
</gene>
<feature type="region of interest" description="Disordered" evidence="1">
    <location>
        <begin position="60"/>
        <end position="87"/>
    </location>
</feature>
<evidence type="ECO:0000256" key="1">
    <source>
        <dbReference type="SAM" id="MobiDB-lite"/>
    </source>
</evidence>
<dbReference type="RefSeq" id="WP_102625934.1">
    <property type="nucleotide sequence ID" value="NZ_PDOH01000058.1"/>
</dbReference>